<dbReference type="RefSeq" id="WP_105531706.1">
    <property type="nucleotide sequence ID" value="NZ_PUGF01000008.1"/>
</dbReference>
<evidence type="ECO:0000256" key="12">
    <source>
        <dbReference type="ARBA" id="ARBA00023136"/>
    </source>
</evidence>
<dbReference type="InterPro" id="IPR003660">
    <property type="entry name" value="HAMP_dom"/>
</dbReference>
<feature type="transmembrane region" description="Helical" evidence="14">
    <location>
        <begin position="75"/>
        <end position="97"/>
    </location>
</feature>
<dbReference type="PROSITE" id="PS50885">
    <property type="entry name" value="HAMP"/>
    <property type="match status" value="1"/>
</dbReference>
<dbReference type="Pfam" id="PF13188">
    <property type="entry name" value="PAS_8"/>
    <property type="match status" value="1"/>
</dbReference>
<evidence type="ECO:0000256" key="7">
    <source>
        <dbReference type="ARBA" id="ARBA00022741"/>
    </source>
</evidence>
<dbReference type="EMBL" id="PUGF01000008">
    <property type="protein sequence ID" value="PRC93317.1"/>
    <property type="molecule type" value="Genomic_DNA"/>
</dbReference>
<dbReference type="InterPro" id="IPR003661">
    <property type="entry name" value="HisK_dim/P_dom"/>
</dbReference>
<dbReference type="InterPro" id="IPR000014">
    <property type="entry name" value="PAS"/>
</dbReference>
<evidence type="ECO:0000259" key="16">
    <source>
        <dbReference type="PROSITE" id="PS50112"/>
    </source>
</evidence>
<sequence length="776" mass="84788">MTRLLRYLFVVGAAVTGIFLFLIASLSDQTAVFEKNYIWLFGLNSLVAIALLALIVLLLTRLYRRYKKKEFGTRLLTRLVILFATLAIVPGALIYAVSIQFVSRSIESGFDARVENAIDAGLNLGRSALDNSLSELTIRAHRSAQELADLSGSNRVIQLSRLFEQNQQLEATIVTGRGQLVSSTGGQFSSLLPDMPTQAMLRQARNNREFSDYEGGNETSPDGSMDGDGGNELTPKATQQTGIRLRVLVLIPNNQDSLSLHEDPQYLQLIQPIPESIRINTDKLASARSKYQELAAGRTILRKIYIATLTLTLLLAIFASIVSAFLLATDLIKPILLLAEGTKAVTQGNLSPRPIIASSDELGSLTKSFNIMTHQLFDARATVEKNRSELQNAKAYLESVLANMSAGVMVLDRSFHLVTCNESVERILQLPLENYIGQPLIEIPGLSTFAHAIAKAFSEHNAQSAAGDNADQHWQQQIELPRHLTGEQDSGFDFGEMANNNQTITLLARGSHLPVSSGTGNVVVFDDITNIISAQRSIAWGEVGRRLAHEIKNPLTPIQLSAERLQMKLHDKLNVADAAILSKSTATIVNQVSSMKRMVDDFRDYARTPPAHLTPLNLNGLIDEVMNLYIGGDGADVIRMKLSTDLPTIMGDATQLRQVIHNLLQNAQDSVNEQHGNSPDRQIDVITEVVHYNNSEGEIQSAASLSIIDNGVGFSSKILARAFEPYATSKPRGTGLGLAVVKKILEEHGGRVDIKNRTDGNGAKVAILLLKLAPNN</sequence>
<keyword evidence="6 14" id="KW-0812">Transmembrane</keyword>
<evidence type="ECO:0000256" key="10">
    <source>
        <dbReference type="ARBA" id="ARBA00022989"/>
    </source>
</evidence>
<feature type="transmembrane region" description="Helical" evidence="14">
    <location>
        <begin position="304"/>
        <end position="328"/>
    </location>
</feature>
<dbReference type="InterPro" id="IPR005467">
    <property type="entry name" value="His_kinase_dom"/>
</dbReference>
<evidence type="ECO:0000256" key="14">
    <source>
        <dbReference type="SAM" id="Phobius"/>
    </source>
</evidence>
<dbReference type="InterPro" id="IPR004358">
    <property type="entry name" value="Sig_transdc_His_kin-like_C"/>
</dbReference>
<dbReference type="PIRSF" id="PIRSF037532">
    <property type="entry name" value="STHK_NtrY"/>
    <property type="match status" value="1"/>
</dbReference>
<dbReference type="InterPro" id="IPR050351">
    <property type="entry name" value="BphY/WalK/GraS-like"/>
</dbReference>
<name>A0A2S9H021_9BURK</name>
<evidence type="ECO:0000313" key="19">
    <source>
        <dbReference type="Proteomes" id="UP000237839"/>
    </source>
</evidence>
<dbReference type="GO" id="GO:0005524">
    <property type="term" value="F:ATP binding"/>
    <property type="evidence" value="ECO:0007669"/>
    <property type="project" value="UniProtKB-KW"/>
</dbReference>
<dbReference type="Pfam" id="PF02518">
    <property type="entry name" value="HATPase_c"/>
    <property type="match status" value="1"/>
</dbReference>
<dbReference type="SUPFAM" id="SSF158472">
    <property type="entry name" value="HAMP domain-like"/>
    <property type="match status" value="1"/>
</dbReference>
<gene>
    <name evidence="18" type="ORF">S2091_2055</name>
</gene>
<dbReference type="PANTHER" id="PTHR42878">
    <property type="entry name" value="TWO-COMPONENT HISTIDINE KINASE"/>
    <property type="match status" value="1"/>
</dbReference>
<reference evidence="18 19" key="1">
    <citation type="submission" date="2018-02" db="EMBL/GenBank/DDBJ databases">
        <title>Solimicrobium silvestre gen. nov., sp. nov., isolated from alpine forest soil.</title>
        <authorList>
            <person name="Margesin R."/>
            <person name="Albuquerque L."/>
            <person name="Zhang D.-C."/>
            <person name="Froufe H.J.C."/>
            <person name="Severino R."/>
            <person name="Roxo I."/>
            <person name="Egas C."/>
            <person name="Da Costa M.S."/>
        </authorList>
    </citation>
    <scope>NUCLEOTIDE SEQUENCE [LARGE SCALE GENOMIC DNA]</scope>
    <source>
        <strain evidence="18 19">S20-91</strain>
    </source>
</reference>
<evidence type="ECO:0000259" key="15">
    <source>
        <dbReference type="PROSITE" id="PS50109"/>
    </source>
</evidence>
<keyword evidence="19" id="KW-1185">Reference proteome</keyword>
<dbReference type="AlphaFoldDB" id="A0A2S9H021"/>
<dbReference type="GO" id="GO:0000155">
    <property type="term" value="F:phosphorelay sensor kinase activity"/>
    <property type="evidence" value="ECO:0007669"/>
    <property type="project" value="InterPro"/>
</dbReference>
<feature type="region of interest" description="Disordered" evidence="13">
    <location>
        <begin position="209"/>
        <end position="236"/>
    </location>
</feature>
<dbReference type="GO" id="GO:0030295">
    <property type="term" value="F:protein kinase activator activity"/>
    <property type="evidence" value="ECO:0007669"/>
    <property type="project" value="TreeGrafter"/>
</dbReference>
<evidence type="ECO:0000256" key="8">
    <source>
        <dbReference type="ARBA" id="ARBA00022777"/>
    </source>
</evidence>
<evidence type="ECO:0000256" key="13">
    <source>
        <dbReference type="SAM" id="MobiDB-lite"/>
    </source>
</evidence>
<feature type="transmembrane region" description="Helical" evidence="14">
    <location>
        <begin position="7"/>
        <end position="26"/>
    </location>
</feature>
<keyword evidence="9" id="KW-0067">ATP-binding</keyword>
<dbReference type="SMART" id="SM00387">
    <property type="entry name" value="HATPase_c"/>
    <property type="match status" value="1"/>
</dbReference>
<feature type="domain" description="PAS" evidence="16">
    <location>
        <begin position="393"/>
        <end position="441"/>
    </location>
</feature>
<evidence type="ECO:0000256" key="1">
    <source>
        <dbReference type="ARBA" id="ARBA00000085"/>
    </source>
</evidence>
<dbReference type="GO" id="GO:0000156">
    <property type="term" value="F:phosphorelay response regulator activity"/>
    <property type="evidence" value="ECO:0007669"/>
    <property type="project" value="TreeGrafter"/>
</dbReference>
<dbReference type="SUPFAM" id="SSF55874">
    <property type="entry name" value="ATPase domain of HSP90 chaperone/DNA topoisomerase II/histidine kinase"/>
    <property type="match status" value="1"/>
</dbReference>
<keyword evidence="12 14" id="KW-0472">Membrane</keyword>
<comment type="catalytic activity">
    <reaction evidence="1">
        <text>ATP + protein L-histidine = ADP + protein N-phospho-L-histidine.</text>
        <dbReference type="EC" id="2.7.13.3"/>
    </reaction>
</comment>
<dbReference type="SUPFAM" id="SSF55785">
    <property type="entry name" value="PYP-like sensor domain (PAS domain)"/>
    <property type="match status" value="1"/>
</dbReference>
<evidence type="ECO:0000256" key="4">
    <source>
        <dbReference type="ARBA" id="ARBA00022553"/>
    </source>
</evidence>
<dbReference type="Pfam" id="PF00512">
    <property type="entry name" value="HisKA"/>
    <property type="match status" value="1"/>
</dbReference>
<dbReference type="CDD" id="cd06225">
    <property type="entry name" value="HAMP"/>
    <property type="match status" value="1"/>
</dbReference>
<dbReference type="CDD" id="cd00082">
    <property type="entry name" value="HisKA"/>
    <property type="match status" value="1"/>
</dbReference>
<keyword evidence="4" id="KW-0597">Phosphoprotein</keyword>
<dbReference type="SUPFAM" id="SSF47384">
    <property type="entry name" value="Homodimeric domain of signal transducing histidine kinase"/>
    <property type="match status" value="1"/>
</dbReference>
<evidence type="ECO:0000256" key="5">
    <source>
        <dbReference type="ARBA" id="ARBA00022679"/>
    </source>
</evidence>
<accession>A0A2S9H021</accession>
<comment type="subcellular location">
    <subcellularLocation>
        <location evidence="2">Membrane</location>
        <topology evidence="2">Multi-pass membrane protein</topology>
    </subcellularLocation>
</comment>
<evidence type="ECO:0000256" key="11">
    <source>
        <dbReference type="ARBA" id="ARBA00023012"/>
    </source>
</evidence>
<dbReference type="Proteomes" id="UP000237839">
    <property type="component" value="Unassembled WGS sequence"/>
</dbReference>
<dbReference type="InterPro" id="IPR003594">
    <property type="entry name" value="HATPase_dom"/>
</dbReference>
<dbReference type="Gene3D" id="3.30.450.20">
    <property type="entry name" value="PAS domain"/>
    <property type="match status" value="1"/>
</dbReference>
<dbReference type="Gene3D" id="1.10.287.130">
    <property type="match status" value="1"/>
</dbReference>
<dbReference type="PRINTS" id="PR00344">
    <property type="entry name" value="BCTRLSENSOR"/>
</dbReference>
<keyword evidence="11" id="KW-0902">Two-component regulatory system</keyword>
<evidence type="ECO:0000256" key="2">
    <source>
        <dbReference type="ARBA" id="ARBA00004141"/>
    </source>
</evidence>
<dbReference type="InterPro" id="IPR036890">
    <property type="entry name" value="HATPase_C_sf"/>
</dbReference>
<protein>
    <recommendedName>
        <fullName evidence="3">histidine kinase</fullName>
        <ecNumber evidence="3">2.7.13.3</ecNumber>
    </recommendedName>
</protein>
<evidence type="ECO:0000256" key="9">
    <source>
        <dbReference type="ARBA" id="ARBA00022840"/>
    </source>
</evidence>
<dbReference type="InterPro" id="IPR017232">
    <property type="entry name" value="NtrY"/>
</dbReference>
<dbReference type="InterPro" id="IPR036097">
    <property type="entry name" value="HisK_dim/P_sf"/>
</dbReference>
<feature type="domain" description="Histidine kinase" evidence="15">
    <location>
        <begin position="546"/>
        <end position="773"/>
    </location>
</feature>
<dbReference type="GO" id="GO:0007234">
    <property type="term" value="P:osmosensory signaling via phosphorelay pathway"/>
    <property type="evidence" value="ECO:0007669"/>
    <property type="project" value="TreeGrafter"/>
</dbReference>
<evidence type="ECO:0000256" key="6">
    <source>
        <dbReference type="ARBA" id="ARBA00022692"/>
    </source>
</evidence>
<organism evidence="18 19">
    <name type="scientific">Solimicrobium silvestre</name>
    <dbReference type="NCBI Taxonomy" id="2099400"/>
    <lineage>
        <taxon>Bacteria</taxon>
        <taxon>Pseudomonadati</taxon>
        <taxon>Pseudomonadota</taxon>
        <taxon>Betaproteobacteria</taxon>
        <taxon>Burkholderiales</taxon>
        <taxon>Oxalobacteraceae</taxon>
        <taxon>Solimicrobium</taxon>
    </lineage>
</organism>
<evidence type="ECO:0000259" key="17">
    <source>
        <dbReference type="PROSITE" id="PS50885"/>
    </source>
</evidence>
<dbReference type="SMART" id="SM00091">
    <property type="entry name" value="PAS"/>
    <property type="match status" value="1"/>
</dbReference>
<evidence type="ECO:0000256" key="3">
    <source>
        <dbReference type="ARBA" id="ARBA00012438"/>
    </source>
</evidence>
<dbReference type="SMART" id="SM00388">
    <property type="entry name" value="HisKA"/>
    <property type="match status" value="1"/>
</dbReference>
<keyword evidence="7" id="KW-0547">Nucleotide-binding</keyword>
<dbReference type="GO" id="GO:0016020">
    <property type="term" value="C:membrane"/>
    <property type="evidence" value="ECO:0007669"/>
    <property type="project" value="UniProtKB-SubCell"/>
</dbReference>
<dbReference type="PROSITE" id="PS50109">
    <property type="entry name" value="HIS_KIN"/>
    <property type="match status" value="1"/>
</dbReference>
<keyword evidence="8 18" id="KW-0418">Kinase</keyword>
<keyword evidence="5" id="KW-0808">Transferase</keyword>
<feature type="domain" description="HAMP" evidence="17">
    <location>
        <begin position="329"/>
        <end position="381"/>
    </location>
</feature>
<dbReference type="PANTHER" id="PTHR42878:SF7">
    <property type="entry name" value="SENSOR HISTIDINE KINASE GLRK"/>
    <property type="match status" value="1"/>
</dbReference>
<dbReference type="PROSITE" id="PS50112">
    <property type="entry name" value="PAS"/>
    <property type="match status" value="1"/>
</dbReference>
<dbReference type="Gene3D" id="3.30.565.10">
    <property type="entry name" value="Histidine kinase-like ATPase, C-terminal domain"/>
    <property type="match status" value="1"/>
</dbReference>
<dbReference type="Gene3D" id="6.10.340.10">
    <property type="match status" value="1"/>
</dbReference>
<dbReference type="SMART" id="SM00304">
    <property type="entry name" value="HAMP"/>
    <property type="match status" value="1"/>
</dbReference>
<feature type="transmembrane region" description="Helical" evidence="14">
    <location>
        <begin position="38"/>
        <end position="63"/>
    </location>
</feature>
<dbReference type="OrthoDB" id="9815750at2"/>
<evidence type="ECO:0000313" key="18">
    <source>
        <dbReference type="EMBL" id="PRC93317.1"/>
    </source>
</evidence>
<comment type="caution">
    <text evidence="18">The sequence shown here is derived from an EMBL/GenBank/DDBJ whole genome shotgun (WGS) entry which is preliminary data.</text>
</comment>
<keyword evidence="10 14" id="KW-1133">Transmembrane helix</keyword>
<dbReference type="EC" id="2.7.13.3" evidence="3"/>
<proteinExistence type="predicted"/>
<dbReference type="Pfam" id="PF00672">
    <property type="entry name" value="HAMP"/>
    <property type="match status" value="1"/>
</dbReference>
<dbReference type="InterPro" id="IPR035965">
    <property type="entry name" value="PAS-like_dom_sf"/>
</dbReference>